<accession>R7Y9P2</accession>
<evidence type="ECO:0000256" key="7">
    <source>
        <dbReference type="RuleBase" id="RU363032"/>
    </source>
</evidence>
<evidence type="ECO:0000256" key="1">
    <source>
        <dbReference type="ARBA" id="ARBA00004651"/>
    </source>
</evidence>
<keyword evidence="3" id="KW-1003">Cell membrane</keyword>
<dbReference type="RefSeq" id="WP_010842767.1">
    <property type="nucleotide sequence ID" value="NZ_AQPW01000011.1"/>
</dbReference>
<dbReference type="GO" id="GO:0005886">
    <property type="term" value="C:plasma membrane"/>
    <property type="evidence" value="ECO:0007669"/>
    <property type="project" value="UniProtKB-SubCell"/>
</dbReference>
<reference evidence="10 11" key="1">
    <citation type="journal article" date="2013" name="Genome Announc.">
        <title>Draft Genome Sequence of a Benzothiophene-Desulfurizing Bacterium, Gordona terrae Strain C-6.</title>
        <authorList>
            <person name="Wang W."/>
            <person name="Ma T."/>
            <person name="Ren Y."/>
            <person name="Li G."/>
        </authorList>
    </citation>
    <scope>NUCLEOTIDE SEQUENCE [LARGE SCALE GENOMIC DNA]</scope>
    <source>
        <strain evidence="10 11">C-6</strain>
    </source>
</reference>
<evidence type="ECO:0000313" key="10">
    <source>
        <dbReference type="EMBL" id="EON32710.1"/>
    </source>
</evidence>
<feature type="transmembrane region" description="Helical" evidence="7">
    <location>
        <begin position="143"/>
        <end position="165"/>
    </location>
</feature>
<name>R7Y9P2_9ACTN</name>
<feature type="transmembrane region" description="Helical" evidence="7">
    <location>
        <begin position="171"/>
        <end position="192"/>
    </location>
</feature>
<feature type="domain" description="ABC transmembrane type-1" evidence="9">
    <location>
        <begin position="107"/>
        <end position="289"/>
    </location>
</feature>
<gene>
    <name evidence="10" type="ORF">GTC6_11736</name>
</gene>
<evidence type="ECO:0000259" key="9">
    <source>
        <dbReference type="PROSITE" id="PS50928"/>
    </source>
</evidence>
<dbReference type="InterPro" id="IPR000515">
    <property type="entry name" value="MetI-like"/>
</dbReference>
<dbReference type="Pfam" id="PF00528">
    <property type="entry name" value="BPD_transp_1"/>
    <property type="match status" value="1"/>
</dbReference>
<dbReference type="InterPro" id="IPR035906">
    <property type="entry name" value="MetI-like_sf"/>
</dbReference>
<evidence type="ECO:0000256" key="8">
    <source>
        <dbReference type="SAM" id="MobiDB-lite"/>
    </source>
</evidence>
<dbReference type="CDD" id="cd06261">
    <property type="entry name" value="TM_PBP2"/>
    <property type="match status" value="1"/>
</dbReference>
<dbReference type="PANTHER" id="PTHR30151:SF41">
    <property type="entry name" value="ABC TRANSPORTER PERMEASE PROTEIN"/>
    <property type="match status" value="1"/>
</dbReference>
<feature type="region of interest" description="Disordered" evidence="8">
    <location>
        <begin position="1"/>
        <end position="35"/>
    </location>
</feature>
<dbReference type="Proteomes" id="UP000013569">
    <property type="component" value="Unassembled WGS sequence"/>
</dbReference>
<comment type="caution">
    <text evidence="10">The sequence shown here is derived from an EMBL/GenBank/DDBJ whole genome shotgun (WGS) entry which is preliminary data.</text>
</comment>
<keyword evidence="2 7" id="KW-0813">Transport</keyword>
<dbReference type="EMBL" id="AQPW01000011">
    <property type="protein sequence ID" value="EON32710.1"/>
    <property type="molecule type" value="Genomic_DNA"/>
</dbReference>
<dbReference type="PANTHER" id="PTHR30151">
    <property type="entry name" value="ALKANE SULFONATE ABC TRANSPORTER-RELATED, MEMBRANE SUBUNIT"/>
    <property type="match status" value="1"/>
</dbReference>
<dbReference type="PATRIC" id="fig|1316928.3.peg.2355"/>
<dbReference type="OrthoDB" id="3173654at2"/>
<dbReference type="GO" id="GO:0055085">
    <property type="term" value="P:transmembrane transport"/>
    <property type="evidence" value="ECO:0007669"/>
    <property type="project" value="InterPro"/>
</dbReference>
<evidence type="ECO:0000256" key="6">
    <source>
        <dbReference type="ARBA" id="ARBA00023136"/>
    </source>
</evidence>
<feature type="transmembrane region" description="Helical" evidence="7">
    <location>
        <begin position="51"/>
        <end position="76"/>
    </location>
</feature>
<feature type="transmembrane region" description="Helical" evidence="7">
    <location>
        <begin position="271"/>
        <end position="293"/>
    </location>
</feature>
<feature type="transmembrane region" description="Helical" evidence="7">
    <location>
        <begin position="225"/>
        <end position="248"/>
    </location>
</feature>
<dbReference type="Gene3D" id="1.10.3720.10">
    <property type="entry name" value="MetI-like"/>
    <property type="match status" value="1"/>
</dbReference>
<comment type="subcellular location">
    <subcellularLocation>
        <location evidence="1 7">Cell membrane</location>
        <topology evidence="1 7">Multi-pass membrane protein</topology>
    </subcellularLocation>
</comment>
<evidence type="ECO:0000256" key="5">
    <source>
        <dbReference type="ARBA" id="ARBA00022989"/>
    </source>
</evidence>
<keyword evidence="4 7" id="KW-0812">Transmembrane</keyword>
<protein>
    <submittedName>
        <fullName evidence="10">ABC-type nitrate/sulfonate/bicarbonate transport system, permease component</fullName>
    </submittedName>
</protein>
<evidence type="ECO:0000256" key="4">
    <source>
        <dbReference type="ARBA" id="ARBA00022692"/>
    </source>
</evidence>
<dbReference type="SUPFAM" id="SSF161098">
    <property type="entry name" value="MetI-like"/>
    <property type="match status" value="1"/>
</dbReference>
<evidence type="ECO:0000256" key="3">
    <source>
        <dbReference type="ARBA" id="ARBA00022475"/>
    </source>
</evidence>
<keyword evidence="5 7" id="KW-1133">Transmembrane helix</keyword>
<dbReference type="AlphaFoldDB" id="R7Y9P2"/>
<sequence length="303" mass="32680">MSAPDTGTDTDTTPSVRTPKPGKAGAPDPGSTTELAVATRTSRRGRARSRAVGIAAPLVVLALVIGAWYLVSYAVLDPGRRFLMPPPHQVVTDGLLGDAAQEMWEALSRTATVALTGLAIAAVIGITWAVIMSQSRLMENALFPYAVVLQCVPILALVPLVGFWFGFGFSARVFVCVLISLFPIVSNTLFGLRSVDRQMRDLFALHHPSRVTVLRKLEFPAAMPAIFAGLRISAGLSVVGAIVGDFFFKQGNPGIGILIDNYRSRLQAEELFASIVLASLLGVAVFWLFGWLGNRIVGRWYQR</sequence>
<proteinExistence type="inferred from homology"/>
<feature type="transmembrane region" description="Helical" evidence="7">
    <location>
        <begin position="111"/>
        <end position="131"/>
    </location>
</feature>
<keyword evidence="6 7" id="KW-0472">Membrane</keyword>
<comment type="similarity">
    <text evidence="7">Belongs to the binding-protein-dependent transport system permease family.</text>
</comment>
<evidence type="ECO:0000256" key="2">
    <source>
        <dbReference type="ARBA" id="ARBA00022448"/>
    </source>
</evidence>
<dbReference type="PROSITE" id="PS50928">
    <property type="entry name" value="ABC_TM1"/>
    <property type="match status" value="1"/>
</dbReference>
<evidence type="ECO:0000313" key="11">
    <source>
        <dbReference type="Proteomes" id="UP000013569"/>
    </source>
</evidence>
<organism evidence="10 11">
    <name type="scientific">Gordonia terrae C-6</name>
    <dbReference type="NCBI Taxonomy" id="1316928"/>
    <lineage>
        <taxon>Bacteria</taxon>
        <taxon>Bacillati</taxon>
        <taxon>Actinomycetota</taxon>
        <taxon>Actinomycetes</taxon>
        <taxon>Mycobacteriales</taxon>
        <taxon>Gordoniaceae</taxon>
        <taxon>Gordonia</taxon>
    </lineage>
</organism>